<dbReference type="PROSITE" id="PS50082">
    <property type="entry name" value="WD_REPEATS_2"/>
    <property type="match status" value="2"/>
</dbReference>
<protein>
    <recommendedName>
        <fullName evidence="4">Fibronectin type-III domain-containing protein</fullName>
    </recommendedName>
</protein>
<dbReference type="Gene3D" id="2.130.10.10">
    <property type="entry name" value="YVTN repeat-like/Quinoprotein amine dehydrogenase"/>
    <property type="match status" value="1"/>
</dbReference>
<evidence type="ECO:0000259" key="4">
    <source>
        <dbReference type="PROSITE" id="PS50853"/>
    </source>
</evidence>
<evidence type="ECO:0000313" key="5">
    <source>
        <dbReference type="EMBL" id="RHY30388.1"/>
    </source>
</evidence>
<dbReference type="PANTHER" id="PTHR13817:SF73">
    <property type="entry name" value="FIBRONECTIN TYPE-III DOMAIN-CONTAINING PROTEIN"/>
    <property type="match status" value="1"/>
</dbReference>
<feature type="compositionally biased region" description="Polar residues" evidence="3">
    <location>
        <begin position="91"/>
        <end position="103"/>
    </location>
</feature>
<dbReference type="PANTHER" id="PTHR13817">
    <property type="entry name" value="TITIN"/>
    <property type="match status" value="1"/>
</dbReference>
<dbReference type="Pfam" id="PF00400">
    <property type="entry name" value="WD40"/>
    <property type="match status" value="2"/>
</dbReference>
<dbReference type="PROSITE" id="PS50294">
    <property type="entry name" value="WD_REPEATS_REGION"/>
    <property type="match status" value="1"/>
</dbReference>
<dbReference type="PROSITE" id="PS50853">
    <property type="entry name" value="FN3"/>
    <property type="match status" value="1"/>
</dbReference>
<keyword evidence="2" id="KW-0853">WD repeat</keyword>
<keyword evidence="6" id="KW-1185">Reference proteome</keyword>
<dbReference type="InterPro" id="IPR036116">
    <property type="entry name" value="FN3_sf"/>
</dbReference>
<dbReference type="VEuPathDB" id="FungiDB:H310_08965"/>
<dbReference type="SUPFAM" id="SSF50998">
    <property type="entry name" value="Quinoprotein alcohol dehydrogenase-like"/>
    <property type="match status" value="1"/>
</dbReference>
<evidence type="ECO:0000256" key="2">
    <source>
        <dbReference type="PROSITE-ProRule" id="PRU00221"/>
    </source>
</evidence>
<feature type="repeat" description="WD" evidence="2">
    <location>
        <begin position="292"/>
        <end position="335"/>
    </location>
</feature>
<dbReference type="InterPro" id="IPR013783">
    <property type="entry name" value="Ig-like_fold"/>
</dbReference>
<feature type="region of interest" description="Disordered" evidence="3">
    <location>
        <begin position="49"/>
        <end position="113"/>
    </location>
</feature>
<evidence type="ECO:0000256" key="3">
    <source>
        <dbReference type="SAM" id="MobiDB-lite"/>
    </source>
</evidence>
<accession>A0A3R6WMJ7</accession>
<dbReference type="InterPro" id="IPR015943">
    <property type="entry name" value="WD40/YVTN_repeat-like_dom_sf"/>
</dbReference>
<dbReference type="SMART" id="SM00060">
    <property type="entry name" value="FN3"/>
    <property type="match status" value="3"/>
</dbReference>
<reference evidence="5 6" key="1">
    <citation type="submission" date="2018-08" db="EMBL/GenBank/DDBJ databases">
        <title>Aphanomyces genome sequencing and annotation.</title>
        <authorList>
            <person name="Minardi D."/>
            <person name="Oidtmann B."/>
            <person name="Van Der Giezen M."/>
            <person name="Studholme D.J."/>
        </authorList>
    </citation>
    <scope>NUCLEOTIDE SEQUENCE [LARGE SCALE GENOMIC DNA]</scope>
    <source>
        <strain evidence="5 6">NJM0002</strain>
    </source>
</reference>
<evidence type="ECO:0000256" key="1">
    <source>
        <dbReference type="ARBA" id="ARBA00022737"/>
    </source>
</evidence>
<proteinExistence type="predicted"/>
<evidence type="ECO:0000313" key="6">
    <source>
        <dbReference type="Proteomes" id="UP000285060"/>
    </source>
</evidence>
<dbReference type="CDD" id="cd00063">
    <property type="entry name" value="FN3"/>
    <property type="match status" value="2"/>
</dbReference>
<dbReference type="Gene3D" id="2.60.40.10">
    <property type="entry name" value="Immunoglobulins"/>
    <property type="match status" value="3"/>
</dbReference>
<sequence length="801" mass="87735">MKLIGVLPAHHGGVSWCGFAGRYLYTCSALDYLIKRWDVAAWLHAQESDALSTGNSGDPSNKDDASDRTALTGHSSAAHDVTPTAAHAPTPNDTRATPFTPSSAKIVPSTLETPSQLEPSKLLDWTARQKYNRALDALFSPDVTLQTLTVGHHLPQFCLNDDWTHNRHRDSSDFDLLLPPLFPCRSSDDGATEGLREADDDPVKLAQLESIDILTLLDPSSSIRHPLCNERVTFHANDIFLDDAAVVEFQKRSAQGVHVSSGCRTYQVRHALTVTLLQFWNAACGTHMHTIRNAHDRDILTCALSAHPTTAYLATGSSDSFVKIWNPSTFECVFTLRGHYDSVLSVSFTPTGHCVYSSGRDAQVIKWQVIPTGAESHLCLASLCCVEPDVPAQPVVVPTTPVETVAYRPSTIKKPCRVSDVGTRSVVLEWFVPSANGARISHYHVRCIPEDPLHIDATVDVTSMRVRLQASNVIDKKVLDSPFSPWSDIVATLPSVPAAPAMPVLTAATSHTLTMTFHAPCDNGYTESFSECIHSTWLHDGRQPILRYYVMVFVDDDSYGVVSRRFVEQIVWPVDALPMHGAIGLYEMNLVGLRGTKRYVVSISAENALGKGDFSPVSHALATKPAIVPDVVPVDLEWTVPSHDGGSPLIAYSIDYSTNDGPFESEFKLHRMDTRLTLDFLKPKTTYSFRVAAVNAAGMATYSTPTAKTVTPSLVEHTLRQYFLHRPAEEHNAATSIQVQPAPAFETNVIESGAHVEAISMVENNNARARGVCEVHAAQSRQLELVVTLKGRRRSWSLAGV</sequence>
<gene>
    <name evidence="5" type="ORF">DYB32_004339</name>
</gene>
<keyword evidence="1" id="KW-0677">Repeat</keyword>
<comment type="caution">
    <text evidence="5">The sequence shown here is derived from an EMBL/GenBank/DDBJ whole genome shotgun (WGS) entry which is preliminary data.</text>
</comment>
<dbReference type="InterPro" id="IPR011047">
    <property type="entry name" value="Quinoprotein_ADH-like_sf"/>
</dbReference>
<organism evidence="5 6">
    <name type="scientific">Aphanomyces invadans</name>
    <dbReference type="NCBI Taxonomy" id="157072"/>
    <lineage>
        <taxon>Eukaryota</taxon>
        <taxon>Sar</taxon>
        <taxon>Stramenopiles</taxon>
        <taxon>Oomycota</taxon>
        <taxon>Saprolegniomycetes</taxon>
        <taxon>Saprolegniales</taxon>
        <taxon>Verrucalvaceae</taxon>
        <taxon>Aphanomyces</taxon>
    </lineage>
</organism>
<dbReference type="SUPFAM" id="SSF49265">
    <property type="entry name" value="Fibronectin type III"/>
    <property type="match status" value="2"/>
</dbReference>
<dbReference type="InterPro" id="IPR003961">
    <property type="entry name" value="FN3_dom"/>
</dbReference>
<dbReference type="Pfam" id="PF00041">
    <property type="entry name" value="fn3"/>
    <property type="match status" value="1"/>
</dbReference>
<dbReference type="SMART" id="SM00320">
    <property type="entry name" value="WD40"/>
    <property type="match status" value="3"/>
</dbReference>
<name>A0A3R6WMJ7_9STRA</name>
<dbReference type="AlphaFoldDB" id="A0A3R6WMJ7"/>
<dbReference type="EMBL" id="QUSY01000323">
    <property type="protein sequence ID" value="RHY30388.1"/>
    <property type="molecule type" value="Genomic_DNA"/>
</dbReference>
<dbReference type="InterPro" id="IPR050964">
    <property type="entry name" value="Striated_Muscle_Regulatory"/>
</dbReference>
<feature type="repeat" description="WD" evidence="2">
    <location>
        <begin position="336"/>
        <end position="369"/>
    </location>
</feature>
<dbReference type="InterPro" id="IPR001680">
    <property type="entry name" value="WD40_rpt"/>
</dbReference>
<feature type="compositionally biased region" description="Polar residues" evidence="3">
    <location>
        <begin position="49"/>
        <end position="59"/>
    </location>
</feature>
<dbReference type="Proteomes" id="UP000285060">
    <property type="component" value="Unassembled WGS sequence"/>
</dbReference>
<feature type="domain" description="Fibronectin type-III" evidence="4">
    <location>
        <begin position="616"/>
        <end position="714"/>
    </location>
</feature>